<organism evidence="5 6">
    <name type="scientific">Turneriella parva (strain ATCC BAA-1111 / DSM 21527 / NCTC 11395 / H)</name>
    <name type="common">Leptospira parva</name>
    <dbReference type="NCBI Taxonomy" id="869212"/>
    <lineage>
        <taxon>Bacteria</taxon>
        <taxon>Pseudomonadati</taxon>
        <taxon>Spirochaetota</taxon>
        <taxon>Spirochaetia</taxon>
        <taxon>Leptospirales</taxon>
        <taxon>Leptospiraceae</taxon>
        <taxon>Turneriella</taxon>
    </lineage>
</organism>
<evidence type="ECO:0000313" key="5">
    <source>
        <dbReference type="EMBL" id="AFM12287.1"/>
    </source>
</evidence>
<dbReference type="EMBL" id="CP002959">
    <property type="protein sequence ID" value="AFM12287.1"/>
    <property type="molecule type" value="Genomic_DNA"/>
</dbReference>
<keyword evidence="2" id="KW-0808">Transferase</keyword>
<proteinExistence type="predicted"/>
<dbReference type="HOGENOM" id="CLU_014042_1_1_12"/>
<dbReference type="KEGG" id="tpx:Turpa_1639"/>
<dbReference type="PANTHER" id="PTHR43042">
    <property type="entry name" value="SAM-DEPENDENT METHYLTRANSFERASE"/>
    <property type="match status" value="1"/>
</dbReference>
<gene>
    <name evidence="5" type="ordered locus">Turpa_1639</name>
</gene>
<evidence type="ECO:0000259" key="4">
    <source>
        <dbReference type="Pfam" id="PF10672"/>
    </source>
</evidence>
<evidence type="ECO:0000313" key="6">
    <source>
        <dbReference type="Proteomes" id="UP000006048"/>
    </source>
</evidence>
<dbReference type="Gene3D" id="3.30.750.80">
    <property type="entry name" value="RNA methyltransferase domain (HRMD) like"/>
    <property type="match status" value="1"/>
</dbReference>
<sequence length="310" mass="35744">MQDLANRLARMKKHLGKWARRRGISCYRLYEKDIPEYPFIADLYEDHMILTEMASEAIQSRRDYHDWKKQATEIFRSTWEIRPENLHLKTRVRRTEGEQYEKLSEGVGVVVHEAGLKFKIYPDNWLDTGLFLDHRNLRSVVRESAAGNNVLNLFCYTGSFSVYAAAGGAALVHSVDLSARYLSIVDENLALNKLSAVPHDNFRLDAREFLATASPGFYDIIICDAPVFSKSRRQERDFDVLRDSPQLVRDCLRALKPGGVLYFSTNFRKFSLRYDGNAEGALVKNISAQTIPEDFRNKWIHTCYEIRHGA</sequence>
<dbReference type="InterPro" id="IPR029063">
    <property type="entry name" value="SAM-dependent_MTases_sf"/>
</dbReference>
<keyword evidence="1" id="KW-0489">Methyltransferase</keyword>
<dbReference type="PATRIC" id="fig|869212.3.peg.1632"/>
<dbReference type="PANTHER" id="PTHR43042:SF3">
    <property type="entry name" value="RIBOSOMAL RNA LARGE SUBUNIT METHYLTRANSFERASE YWBD-RELATED"/>
    <property type="match status" value="1"/>
</dbReference>
<evidence type="ECO:0000256" key="1">
    <source>
        <dbReference type="ARBA" id="ARBA00022603"/>
    </source>
</evidence>
<dbReference type="SUPFAM" id="SSF53335">
    <property type="entry name" value="S-adenosyl-L-methionine-dependent methyltransferases"/>
    <property type="match status" value="1"/>
</dbReference>
<dbReference type="CDD" id="cd02440">
    <property type="entry name" value="AdoMet_MTases"/>
    <property type="match status" value="1"/>
</dbReference>
<feature type="domain" description="S-adenosylmethionine-dependent methyltransferase" evidence="4">
    <location>
        <begin position="111"/>
        <end position="264"/>
    </location>
</feature>
<dbReference type="Proteomes" id="UP000006048">
    <property type="component" value="Chromosome"/>
</dbReference>
<dbReference type="Pfam" id="PF10672">
    <property type="entry name" value="Methyltrans_SAM"/>
    <property type="match status" value="1"/>
</dbReference>
<name>I4B4T0_TURPD</name>
<dbReference type="AlphaFoldDB" id="I4B4T0"/>
<evidence type="ECO:0000256" key="2">
    <source>
        <dbReference type="ARBA" id="ARBA00022679"/>
    </source>
</evidence>
<evidence type="ECO:0000256" key="3">
    <source>
        <dbReference type="ARBA" id="ARBA00022691"/>
    </source>
</evidence>
<dbReference type="Gene3D" id="3.40.50.150">
    <property type="entry name" value="Vaccinia Virus protein VP39"/>
    <property type="match status" value="1"/>
</dbReference>
<dbReference type="GO" id="GO:0032259">
    <property type="term" value="P:methylation"/>
    <property type="evidence" value="ECO:0007669"/>
    <property type="project" value="UniProtKB-KW"/>
</dbReference>
<reference evidence="5 6" key="1">
    <citation type="submission" date="2012-06" db="EMBL/GenBank/DDBJ databases">
        <title>The complete chromosome of genome of Turneriella parva DSM 21527.</title>
        <authorList>
            <consortium name="US DOE Joint Genome Institute (JGI-PGF)"/>
            <person name="Lucas S."/>
            <person name="Han J."/>
            <person name="Lapidus A."/>
            <person name="Bruce D."/>
            <person name="Goodwin L."/>
            <person name="Pitluck S."/>
            <person name="Peters L."/>
            <person name="Kyrpides N."/>
            <person name="Mavromatis K."/>
            <person name="Ivanova N."/>
            <person name="Mikhailova N."/>
            <person name="Chertkov O."/>
            <person name="Detter J.C."/>
            <person name="Tapia R."/>
            <person name="Han C."/>
            <person name="Land M."/>
            <person name="Hauser L."/>
            <person name="Markowitz V."/>
            <person name="Cheng J.-F."/>
            <person name="Hugenholtz P."/>
            <person name="Woyke T."/>
            <person name="Wu D."/>
            <person name="Gronow S."/>
            <person name="Wellnitz S."/>
            <person name="Brambilla E."/>
            <person name="Klenk H.-P."/>
            <person name="Eisen J.A."/>
        </authorList>
    </citation>
    <scope>NUCLEOTIDE SEQUENCE [LARGE SCALE GENOMIC DNA]</scope>
    <source>
        <strain evidence="6">ATCC BAA-1111 / DSM 21527 / NCTC 11395 / H</strain>
    </source>
</reference>
<protein>
    <recommendedName>
        <fullName evidence="4">S-adenosylmethionine-dependent methyltransferase domain-containing protein</fullName>
    </recommendedName>
</protein>
<accession>I4B4T0</accession>
<dbReference type="GO" id="GO:0008168">
    <property type="term" value="F:methyltransferase activity"/>
    <property type="evidence" value="ECO:0007669"/>
    <property type="project" value="UniProtKB-KW"/>
</dbReference>
<keyword evidence="3" id="KW-0949">S-adenosyl-L-methionine</keyword>
<dbReference type="InterPro" id="IPR019614">
    <property type="entry name" value="SAM-dep_methyl-trfase"/>
</dbReference>
<keyword evidence="6" id="KW-1185">Reference proteome</keyword>
<dbReference type="STRING" id="869212.Turpa_1639"/>